<dbReference type="SUPFAM" id="SSF48403">
    <property type="entry name" value="Ankyrin repeat"/>
    <property type="match status" value="1"/>
</dbReference>
<sequence length="222" mass="23502">MRSLHFRTIIRCDSMTHTCNDGQTMTRFCRLASSAMLMGSFACFATSPVWAQAQGGDEAAAAEDAKKAEDAQAAKRAAPPTNIPGASGLDEDDGDKSNKDVEPTAALFDAINRGSISAAKDAINRGADLNGHNILGQTPLDMSIDLNRNPITFLLLSLRTPADNPRSYGGSMDDGGAEPVVSGGINNARYEQEEQKRIQERRYDSTGGTAQPSVGFLGFGGS</sequence>
<keyword evidence="3" id="KW-1185">Reference proteome</keyword>
<dbReference type="Gene3D" id="1.25.40.20">
    <property type="entry name" value="Ankyrin repeat-containing domain"/>
    <property type="match status" value="1"/>
</dbReference>
<accession>A0A5B9GG26</accession>
<evidence type="ECO:0000313" key="2">
    <source>
        <dbReference type="EMBL" id="QEE85012.1"/>
    </source>
</evidence>
<reference evidence="2 3" key="1">
    <citation type="submission" date="2019-08" db="EMBL/GenBank/DDBJ databases">
        <title>Acetobacter oryzioeni sp. nov., isolated from Korean rice wine vinegar.</title>
        <authorList>
            <person name="Baek J.H."/>
            <person name="Kim K.H."/>
            <person name="Jeon C.O."/>
            <person name="Han D.M."/>
        </authorList>
    </citation>
    <scope>NUCLEOTIDE SEQUENCE [LARGE SCALE GENOMIC DNA]</scope>
    <source>
        <strain evidence="2 3">B6</strain>
    </source>
</reference>
<feature type="region of interest" description="Disordered" evidence="1">
    <location>
        <begin position="61"/>
        <end position="100"/>
    </location>
</feature>
<dbReference type="InterPro" id="IPR036770">
    <property type="entry name" value="Ankyrin_rpt-contain_sf"/>
</dbReference>
<evidence type="ECO:0000256" key="1">
    <source>
        <dbReference type="SAM" id="MobiDB-lite"/>
    </source>
</evidence>
<proteinExistence type="predicted"/>
<gene>
    <name evidence="2" type="ORF">EOV40_004405</name>
</gene>
<organism evidence="2 3">
    <name type="scientific">Acetobacter oryzoeni</name>
    <dbReference type="NCBI Taxonomy" id="2500548"/>
    <lineage>
        <taxon>Bacteria</taxon>
        <taxon>Pseudomonadati</taxon>
        <taxon>Pseudomonadota</taxon>
        <taxon>Alphaproteobacteria</taxon>
        <taxon>Acetobacterales</taxon>
        <taxon>Acetobacteraceae</taxon>
        <taxon>Acetobacter</taxon>
    </lineage>
</organism>
<dbReference type="RefSeq" id="WP_128105139.1">
    <property type="nucleotide sequence ID" value="NZ_CP042808.1"/>
</dbReference>
<protein>
    <submittedName>
        <fullName evidence="2">Ankyrin repeat domain-containing protein</fullName>
    </submittedName>
</protein>
<feature type="region of interest" description="Disordered" evidence="1">
    <location>
        <begin position="192"/>
        <end position="222"/>
    </location>
</feature>
<dbReference type="Proteomes" id="UP000287027">
    <property type="component" value="Chromosome"/>
</dbReference>
<dbReference type="KEGG" id="aoy:EOV40_004405"/>
<name>A0A5B9GG26_9PROT</name>
<evidence type="ECO:0000313" key="3">
    <source>
        <dbReference type="Proteomes" id="UP000287027"/>
    </source>
</evidence>
<dbReference type="AlphaFoldDB" id="A0A5B9GG26"/>
<feature type="compositionally biased region" description="Basic and acidic residues" evidence="1">
    <location>
        <begin position="192"/>
        <end position="204"/>
    </location>
</feature>
<dbReference type="EMBL" id="CP042808">
    <property type="protein sequence ID" value="QEE85012.1"/>
    <property type="molecule type" value="Genomic_DNA"/>
</dbReference>
<feature type="compositionally biased region" description="Basic and acidic residues" evidence="1">
    <location>
        <begin position="63"/>
        <end position="73"/>
    </location>
</feature>